<dbReference type="EMBL" id="OK073976">
    <property type="protein sequence ID" value="UCR74946.1"/>
    <property type="molecule type" value="Genomic_DNA"/>
</dbReference>
<proteinExistence type="predicted"/>
<keyword evidence="2" id="KW-1185">Reference proteome</keyword>
<sequence length="53" mass="6222">MDKALMQYLANLAEEHHCTIIFLDKSIWTPEKLIQMQEALLKIIDEDAEIKVH</sequence>
<evidence type="ECO:0000313" key="2">
    <source>
        <dbReference type="Proteomes" id="UP000827644"/>
    </source>
</evidence>
<dbReference type="Proteomes" id="UP000827644">
    <property type="component" value="Segment"/>
</dbReference>
<protein>
    <submittedName>
        <fullName evidence="1">Uncharacterized protein</fullName>
    </submittedName>
</protein>
<accession>A0AAE8Y1A9</accession>
<gene>
    <name evidence="1" type="ORF">Fifi44_00077</name>
</gene>
<organism evidence="1 2">
    <name type="scientific">Erwinia phage Fifi44</name>
    <dbReference type="NCBI Taxonomy" id="2876597"/>
    <lineage>
        <taxon>Viruses</taxon>
        <taxon>Duplodnaviria</taxon>
        <taxon>Heunggongvirae</taxon>
        <taxon>Uroviricota</taxon>
        <taxon>Caudoviricetes</taxon>
        <taxon>Chaseviridae</taxon>
        <taxon>Cleopatravirinae</taxon>
        <taxon>Fifivirus</taxon>
        <taxon>Fifivirus fifi44</taxon>
    </lineage>
</organism>
<reference evidence="1 2" key="1">
    <citation type="submission" date="2021-09" db="EMBL/GenBank/DDBJ databases">
        <title>Complete genome sequence of Fifi44.</title>
        <authorList>
            <person name="Kim S.G."/>
            <person name="Park J."/>
            <person name="Roh E."/>
        </authorList>
    </citation>
    <scope>NUCLEOTIDE SEQUENCE [LARGE SCALE GENOMIC DNA]</scope>
</reference>
<evidence type="ECO:0000313" key="1">
    <source>
        <dbReference type="EMBL" id="UCR74946.1"/>
    </source>
</evidence>
<name>A0AAE8Y1A9_9CAUD</name>